<reference evidence="3" key="1">
    <citation type="submission" date="2021-03" db="EMBL/GenBank/DDBJ databases">
        <title>Whole genome shotgun sequence of Actinoplanes consettensis NBRC 14913.</title>
        <authorList>
            <person name="Komaki H."/>
            <person name="Tamura T."/>
        </authorList>
    </citation>
    <scope>NUCLEOTIDE SEQUENCE</scope>
    <source>
        <strain evidence="3">NBRC 14913</strain>
    </source>
</reference>
<dbReference type="Proteomes" id="UP000680865">
    <property type="component" value="Unassembled WGS sequence"/>
</dbReference>
<evidence type="ECO:0000256" key="1">
    <source>
        <dbReference type="SAM" id="MobiDB-lite"/>
    </source>
</evidence>
<dbReference type="EMBL" id="BOQP01000023">
    <property type="protein sequence ID" value="GIM75365.1"/>
    <property type="molecule type" value="Genomic_DNA"/>
</dbReference>
<proteinExistence type="predicted"/>
<comment type="caution">
    <text evidence="3">The sequence shown here is derived from an EMBL/GenBank/DDBJ whole genome shotgun (WGS) entry which is preliminary data.</text>
</comment>
<name>A0A919SNH3_9ACTN</name>
<dbReference type="AlphaFoldDB" id="A0A919SNH3"/>
<keyword evidence="2" id="KW-0812">Transmembrane</keyword>
<feature type="transmembrane region" description="Helical" evidence="2">
    <location>
        <begin position="29"/>
        <end position="48"/>
    </location>
</feature>
<evidence type="ECO:0000256" key="2">
    <source>
        <dbReference type="SAM" id="Phobius"/>
    </source>
</evidence>
<accession>A0A919SNH3</accession>
<feature type="region of interest" description="Disordered" evidence="1">
    <location>
        <begin position="172"/>
        <end position="192"/>
    </location>
</feature>
<keyword evidence="2" id="KW-0472">Membrane</keyword>
<keyword evidence="2" id="KW-1133">Transmembrane helix</keyword>
<sequence>MPPLPDAVTELIPIVTEPPPRRRGRLGRWLIAGLVVVALTVGAVVLVSRHRAATAPRPEQTVAASTAQLERKDLSTTMSLPGTLGYGTPRPLAGHKEATVTWLPQVGATIKRGKQLFRADDRPVTLFYGSMPLYRDITGTNLVGRDVKIIATNLSALGYSIGHQPSEGAWVSVPQPTAATPPSTPPTPPPTKPVEVKDGEGVLTASLKNAIKSWQDDAGLPQTGTITVGDVEVLSGAVRVDGVAVQPGSPANVDLMTVTPTRKVITVAAQLTEAGSIKQGAKVTVVLPDEKTVKARVTAVGRKLATEGDAGTGPPTLTVTVTADQPKDLDKLDAADVNVTFPGRSAKGVLAAPVEALVALTEGGYAVQGPAGLIAVQTGMFADGWVELTGDGLTEGMPVVVSS</sequence>
<evidence type="ECO:0000313" key="3">
    <source>
        <dbReference type="EMBL" id="GIM75365.1"/>
    </source>
</evidence>
<evidence type="ECO:0000313" key="4">
    <source>
        <dbReference type="Proteomes" id="UP000680865"/>
    </source>
</evidence>
<gene>
    <name evidence="3" type="ORF">Aco04nite_44980</name>
</gene>
<keyword evidence="4" id="KW-1185">Reference proteome</keyword>
<organism evidence="3 4">
    <name type="scientific">Winogradskya consettensis</name>
    <dbReference type="NCBI Taxonomy" id="113560"/>
    <lineage>
        <taxon>Bacteria</taxon>
        <taxon>Bacillati</taxon>
        <taxon>Actinomycetota</taxon>
        <taxon>Actinomycetes</taxon>
        <taxon>Micromonosporales</taxon>
        <taxon>Micromonosporaceae</taxon>
        <taxon>Winogradskya</taxon>
    </lineage>
</organism>
<feature type="compositionally biased region" description="Pro residues" evidence="1">
    <location>
        <begin position="182"/>
        <end position="192"/>
    </location>
</feature>
<protein>
    <submittedName>
        <fullName evidence="3">Peptidoglycan-binding protein</fullName>
    </submittedName>
</protein>
<dbReference type="RefSeq" id="WP_212999197.1">
    <property type="nucleotide sequence ID" value="NZ_BAAATW010000002.1"/>
</dbReference>